<keyword evidence="8" id="KW-1185">Reference proteome</keyword>
<feature type="domain" description="HYR" evidence="5">
    <location>
        <begin position="318"/>
        <end position="404"/>
    </location>
</feature>
<evidence type="ECO:0000259" key="5">
    <source>
        <dbReference type="PROSITE" id="PS50825"/>
    </source>
</evidence>
<evidence type="ECO:0000313" key="8">
    <source>
        <dbReference type="Proteomes" id="UP000828390"/>
    </source>
</evidence>
<dbReference type="SUPFAM" id="SSF57535">
    <property type="entry name" value="Complement control module/SCR domain"/>
    <property type="match status" value="1"/>
</dbReference>
<feature type="disulfide bond" evidence="3">
    <location>
        <begin position="226"/>
        <end position="253"/>
    </location>
</feature>
<keyword evidence="1" id="KW-0677">Repeat</keyword>
<dbReference type="Pfam" id="PF00084">
    <property type="entry name" value="Sushi"/>
    <property type="match status" value="2"/>
</dbReference>
<dbReference type="InterPro" id="IPR035976">
    <property type="entry name" value="Sushi/SCR/CCP_sf"/>
</dbReference>
<evidence type="ECO:0000313" key="7">
    <source>
        <dbReference type="EMBL" id="KAH3787396.1"/>
    </source>
</evidence>
<feature type="domain" description="Sushi" evidence="6">
    <location>
        <begin position="405"/>
        <end position="471"/>
    </location>
</feature>
<dbReference type="InterPro" id="IPR043555">
    <property type="entry name" value="SRPX-like"/>
</dbReference>
<protein>
    <submittedName>
        <fullName evidence="7">Uncharacterized protein</fullName>
    </submittedName>
</protein>
<sequence>MGMRLQLSYFILFFPLVFCSSCPLDYLPGQIIGCFNHEPEANDQSVHDQIQTECAVRYQNISKVYVCINNQWVGKIGNLKADHKIAMLLPRHKRFLGDLWKFLFGSRSRDNSPPSLKCPEVQPLLAEPLQSYARVFWKEPAYALDDRDGWLIANQISGKSSGSYFTEDEWPVKYIAKDKVGNWATCVIPIYVKVVKCQTPSGIKNGYFRCNSGSVLLLGSNCEYGCYGGFDLIGKSQLTCTREGIWSAPTPACSPWQCPHLPNINGAGFPSCTDGQSYRSICEYTCEKPGYDMPPLVGKTLICSEDKTWHHVGTPICVDVEPPVFETCPSTLVYGTERSSNKSLVTWIEPTASDNSGEPVHVYLVRGHKTDTRLSAGQYDIIYGVRDQTGNTGNECGFSVIVRDIRCPMIYPTPYTRVSCPDGTRTGALCAISCEPGKKLLGIDSVSCEQTMDGLFGVWNWKNDTQSICENTLQCTPLEPPKSGAIACDNWLGGEFCQAQCQNGTEMPNVDLNGLYVCDDVGNWIPPPMFKACQAIHIPIQQSTVVNAAVTFDGDCSTLESQRQIAENFIYQLQHSIFFHPEVCPDNTDCNPDNVQISCGEVGRRKRSADSIPLNVNKTHVSVKIKLYLPTITDNIQDARLQYQTKLSNVQRFVSNDAERIFGNILVHAINIDGDGIKTHCDIGTVVSEDGLGCVACPAGTYINEIKLNENSECQLCQKGFYQDHPRQSYCKRFPEGKTTEHSGTQDSSQCKGICIFIRER</sequence>
<feature type="signal peptide" evidence="4">
    <location>
        <begin position="1"/>
        <end position="19"/>
    </location>
</feature>
<dbReference type="InterPro" id="IPR000436">
    <property type="entry name" value="Sushi_SCR_CCP_dom"/>
</dbReference>
<evidence type="ECO:0000259" key="6">
    <source>
        <dbReference type="PROSITE" id="PS50923"/>
    </source>
</evidence>
<keyword evidence="3" id="KW-0768">Sushi</keyword>
<dbReference type="PROSITE" id="PS50923">
    <property type="entry name" value="SUSHI"/>
    <property type="match status" value="3"/>
</dbReference>
<dbReference type="SMART" id="SM01411">
    <property type="entry name" value="Ephrin_rec_like"/>
    <property type="match status" value="1"/>
</dbReference>
<feature type="domain" description="Sushi" evidence="6">
    <location>
        <begin position="256"/>
        <end position="319"/>
    </location>
</feature>
<dbReference type="SMART" id="SM00032">
    <property type="entry name" value="CCP"/>
    <property type="match status" value="3"/>
</dbReference>
<dbReference type="CDD" id="cd00033">
    <property type="entry name" value="CCP"/>
    <property type="match status" value="1"/>
</dbReference>
<dbReference type="Pfam" id="PF07699">
    <property type="entry name" value="Ephrin_rec_like"/>
    <property type="match status" value="1"/>
</dbReference>
<dbReference type="PANTHER" id="PTHR46343:SF2">
    <property type="entry name" value="SUSHI_VON WILLEBRAND FACTOR TYPE A_EGF_PENTRAXIN DOMAIN-CONTAINING 1"/>
    <property type="match status" value="1"/>
</dbReference>
<gene>
    <name evidence="7" type="ORF">DPMN_165520</name>
</gene>
<dbReference type="PROSITE" id="PS50825">
    <property type="entry name" value="HYR"/>
    <property type="match status" value="2"/>
</dbReference>
<dbReference type="PANTHER" id="PTHR46343">
    <property type="entry name" value="HYR DOMAIN-CONTAINING PROTEIN"/>
    <property type="match status" value="1"/>
</dbReference>
<dbReference type="Proteomes" id="UP000828390">
    <property type="component" value="Unassembled WGS sequence"/>
</dbReference>
<reference evidence="7" key="1">
    <citation type="journal article" date="2019" name="bioRxiv">
        <title>The Genome of the Zebra Mussel, Dreissena polymorpha: A Resource for Invasive Species Research.</title>
        <authorList>
            <person name="McCartney M.A."/>
            <person name="Auch B."/>
            <person name="Kono T."/>
            <person name="Mallez S."/>
            <person name="Zhang Y."/>
            <person name="Obille A."/>
            <person name="Becker A."/>
            <person name="Abrahante J.E."/>
            <person name="Garbe J."/>
            <person name="Badalamenti J.P."/>
            <person name="Herman A."/>
            <person name="Mangelson H."/>
            <person name="Liachko I."/>
            <person name="Sullivan S."/>
            <person name="Sone E.D."/>
            <person name="Koren S."/>
            <person name="Silverstein K.A.T."/>
            <person name="Beckman K.B."/>
            <person name="Gohl D.M."/>
        </authorList>
    </citation>
    <scope>NUCLEOTIDE SEQUENCE</scope>
    <source>
        <strain evidence="7">Duluth1</strain>
        <tissue evidence="7">Whole animal</tissue>
    </source>
</reference>
<feature type="domain" description="HYR" evidence="5">
    <location>
        <begin position="109"/>
        <end position="194"/>
    </location>
</feature>
<organism evidence="7 8">
    <name type="scientific">Dreissena polymorpha</name>
    <name type="common">Zebra mussel</name>
    <name type="synonym">Mytilus polymorpha</name>
    <dbReference type="NCBI Taxonomy" id="45954"/>
    <lineage>
        <taxon>Eukaryota</taxon>
        <taxon>Metazoa</taxon>
        <taxon>Spiralia</taxon>
        <taxon>Lophotrochozoa</taxon>
        <taxon>Mollusca</taxon>
        <taxon>Bivalvia</taxon>
        <taxon>Autobranchia</taxon>
        <taxon>Heteroconchia</taxon>
        <taxon>Euheterodonta</taxon>
        <taxon>Imparidentia</taxon>
        <taxon>Neoheterodontei</taxon>
        <taxon>Myida</taxon>
        <taxon>Dreissenoidea</taxon>
        <taxon>Dreissenidae</taxon>
        <taxon>Dreissena</taxon>
    </lineage>
</organism>
<feature type="disulfide bond" evidence="3">
    <location>
        <begin position="197"/>
        <end position="240"/>
    </location>
</feature>
<accession>A0A9D4EX02</accession>
<comment type="caution">
    <text evidence="7">The sequence shown here is derived from an EMBL/GenBank/DDBJ whole genome shotgun (WGS) entry which is preliminary data.</text>
</comment>
<evidence type="ECO:0000256" key="4">
    <source>
        <dbReference type="SAM" id="SignalP"/>
    </source>
</evidence>
<keyword evidence="4" id="KW-0732">Signal</keyword>
<feature type="chain" id="PRO_5039392280" evidence="4">
    <location>
        <begin position="20"/>
        <end position="761"/>
    </location>
</feature>
<dbReference type="Gene3D" id="2.10.70.10">
    <property type="entry name" value="Complement Module, domain 1"/>
    <property type="match status" value="2"/>
</dbReference>
<feature type="domain" description="Sushi" evidence="6">
    <location>
        <begin position="195"/>
        <end position="255"/>
    </location>
</feature>
<dbReference type="Pfam" id="PF02494">
    <property type="entry name" value="HYR"/>
    <property type="match status" value="2"/>
</dbReference>
<evidence type="ECO:0000256" key="2">
    <source>
        <dbReference type="ARBA" id="ARBA00023157"/>
    </source>
</evidence>
<comment type="caution">
    <text evidence="3">Lacks conserved residue(s) required for the propagation of feature annotation.</text>
</comment>
<dbReference type="EMBL" id="JAIWYP010000008">
    <property type="protein sequence ID" value="KAH3787396.1"/>
    <property type="molecule type" value="Genomic_DNA"/>
</dbReference>
<dbReference type="InterPro" id="IPR003410">
    <property type="entry name" value="HYR_dom"/>
</dbReference>
<evidence type="ECO:0000256" key="1">
    <source>
        <dbReference type="ARBA" id="ARBA00022737"/>
    </source>
</evidence>
<dbReference type="Gene3D" id="2.10.50.10">
    <property type="entry name" value="Tumor Necrosis Factor Receptor, subunit A, domain 2"/>
    <property type="match status" value="1"/>
</dbReference>
<keyword evidence="2 3" id="KW-1015">Disulfide bond</keyword>
<reference evidence="7" key="2">
    <citation type="submission" date="2020-11" db="EMBL/GenBank/DDBJ databases">
        <authorList>
            <person name="McCartney M.A."/>
            <person name="Auch B."/>
            <person name="Kono T."/>
            <person name="Mallez S."/>
            <person name="Becker A."/>
            <person name="Gohl D.M."/>
            <person name="Silverstein K.A.T."/>
            <person name="Koren S."/>
            <person name="Bechman K.B."/>
            <person name="Herman A."/>
            <person name="Abrahante J.E."/>
            <person name="Garbe J."/>
        </authorList>
    </citation>
    <scope>NUCLEOTIDE SEQUENCE</scope>
    <source>
        <strain evidence="7">Duluth1</strain>
        <tissue evidence="7">Whole animal</tissue>
    </source>
</reference>
<dbReference type="AlphaFoldDB" id="A0A9D4EX02"/>
<proteinExistence type="predicted"/>
<dbReference type="InterPro" id="IPR011641">
    <property type="entry name" value="Tyr-kin_ephrin_A/B_rcpt-like"/>
</dbReference>
<name>A0A9D4EX02_DREPO</name>
<evidence type="ECO:0000256" key="3">
    <source>
        <dbReference type="PROSITE-ProRule" id="PRU00302"/>
    </source>
</evidence>